<dbReference type="EMBL" id="JAAIRY010000016">
    <property type="protein sequence ID" value="NSI65662.1"/>
    <property type="molecule type" value="Genomic_DNA"/>
</dbReference>
<evidence type="ECO:0000259" key="4">
    <source>
        <dbReference type="Pfam" id="PF00535"/>
    </source>
</evidence>
<evidence type="ECO:0000256" key="1">
    <source>
        <dbReference type="ARBA" id="ARBA00022676"/>
    </source>
</evidence>
<dbReference type="AlphaFoldDB" id="A0AB36DJF0"/>
<sequence length="351" mass="40820">MKNRVKVSIIVPIYNIEKYLEKCIKSLIFQTYNNIEIILVDDGSTDKSAIICDEFASKDKRIEVIHKENGGLSSAREAGITAATGDYVMIVDGDDWLDSHTIQSCINVLEENRNVDCVLFSYVKEFENNSIPMHVMDGTQYFSKKEAEDKIYRRLFGLSDAELSHPERMDNVVSCCMKLYKTEIARKGKYYDTKVVGSSEDTLFNMYALYKSGEMVYLDECFYHYRKSSTSLTNVYRKDLDKKWNRLFCEMNRIIEEKKLGSEYRKALSNRIALSIVGIGMNEVGNIKSSHLERYKKVNSYLRSLDYQKQCKKLCVRNMPFVWKVFFVCCKLKITIAVYFMLLAIMILRKI</sequence>
<feature type="domain" description="Glycosyltransferase 2-like" evidence="4">
    <location>
        <begin position="8"/>
        <end position="135"/>
    </location>
</feature>
<organism evidence="5 6">
    <name type="scientific">Mediterraneibacter gnavus</name>
    <name type="common">Ruminococcus gnavus</name>
    <dbReference type="NCBI Taxonomy" id="33038"/>
    <lineage>
        <taxon>Bacteria</taxon>
        <taxon>Bacillati</taxon>
        <taxon>Bacillota</taxon>
        <taxon>Clostridia</taxon>
        <taxon>Lachnospirales</taxon>
        <taxon>Lachnospiraceae</taxon>
        <taxon>Mediterraneibacter</taxon>
    </lineage>
</organism>
<dbReference type="GO" id="GO:0016757">
    <property type="term" value="F:glycosyltransferase activity"/>
    <property type="evidence" value="ECO:0007669"/>
    <property type="project" value="UniProtKB-KW"/>
</dbReference>
<keyword evidence="1" id="KW-0328">Glycosyltransferase</keyword>
<name>A0AB36DJF0_MEDGN</name>
<evidence type="ECO:0000313" key="5">
    <source>
        <dbReference type="EMBL" id="NSI65662.1"/>
    </source>
</evidence>
<feature type="transmembrane region" description="Helical" evidence="3">
    <location>
        <begin position="321"/>
        <end position="348"/>
    </location>
</feature>
<protein>
    <submittedName>
        <fullName evidence="5">Glycosyltransferase family 2 protein</fullName>
    </submittedName>
</protein>
<dbReference type="CDD" id="cd00761">
    <property type="entry name" value="Glyco_tranf_GTA_type"/>
    <property type="match status" value="1"/>
</dbReference>
<evidence type="ECO:0000256" key="3">
    <source>
        <dbReference type="SAM" id="Phobius"/>
    </source>
</evidence>
<dbReference type="Pfam" id="PF00535">
    <property type="entry name" value="Glycos_transf_2"/>
    <property type="match status" value="1"/>
</dbReference>
<proteinExistence type="predicted"/>
<dbReference type="PANTHER" id="PTHR22916">
    <property type="entry name" value="GLYCOSYLTRANSFERASE"/>
    <property type="match status" value="1"/>
</dbReference>
<keyword evidence="2" id="KW-0808">Transferase</keyword>
<evidence type="ECO:0000313" key="6">
    <source>
        <dbReference type="Proteomes" id="UP001296581"/>
    </source>
</evidence>
<reference evidence="5" key="2">
    <citation type="submission" date="2020-02" db="EMBL/GenBank/DDBJ databases">
        <authorList>
            <person name="Littmann E."/>
            <person name="Sorbara M."/>
        </authorList>
    </citation>
    <scope>NUCLEOTIDE SEQUENCE</scope>
    <source>
        <strain evidence="5">MSK.11.9</strain>
    </source>
</reference>
<dbReference type="InterPro" id="IPR001173">
    <property type="entry name" value="Glyco_trans_2-like"/>
</dbReference>
<reference evidence="5" key="1">
    <citation type="journal article" date="2020" name="Cell Host Microbe">
        <title>Functional and Genomic Variation between Human-Derived Isolates of Lachnospiraceae Reveals Inter- and Intra-Species Diversity.</title>
        <authorList>
            <person name="Sorbara M.T."/>
            <person name="Littmann E.R."/>
            <person name="Fontana E."/>
            <person name="Moody T.U."/>
            <person name="Kohout C.E."/>
            <person name="Gjonbalaj M."/>
            <person name="Eaton V."/>
            <person name="Seok R."/>
            <person name="Leiner I.M."/>
            <person name="Pamer E.G."/>
        </authorList>
    </citation>
    <scope>NUCLEOTIDE SEQUENCE</scope>
    <source>
        <strain evidence="5">MSK.11.9</strain>
    </source>
</reference>
<dbReference type="PANTHER" id="PTHR22916:SF51">
    <property type="entry name" value="GLYCOSYLTRANSFERASE EPSH-RELATED"/>
    <property type="match status" value="1"/>
</dbReference>
<evidence type="ECO:0000256" key="2">
    <source>
        <dbReference type="ARBA" id="ARBA00022679"/>
    </source>
</evidence>
<keyword evidence="3" id="KW-0472">Membrane</keyword>
<comment type="caution">
    <text evidence="5">The sequence shown here is derived from an EMBL/GenBank/DDBJ whole genome shotgun (WGS) entry which is preliminary data.</text>
</comment>
<dbReference type="InterPro" id="IPR029044">
    <property type="entry name" value="Nucleotide-diphossugar_trans"/>
</dbReference>
<accession>A0AB36DJF0</accession>
<gene>
    <name evidence="5" type="ORF">G4981_10315</name>
</gene>
<keyword evidence="3" id="KW-1133">Transmembrane helix</keyword>
<dbReference type="Proteomes" id="UP001296581">
    <property type="component" value="Unassembled WGS sequence"/>
</dbReference>
<dbReference type="Gene3D" id="3.90.550.10">
    <property type="entry name" value="Spore Coat Polysaccharide Biosynthesis Protein SpsA, Chain A"/>
    <property type="match status" value="1"/>
</dbReference>
<dbReference type="SUPFAM" id="SSF53448">
    <property type="entry name" value="Nucleotide-diphospho-sugar transferases"/>
    <property type="match status" value="1"/>
</dbReference>
<dbReference type="RefSeq" id="WP_173903631.1">
    <property type="nucleotide sequence ID" value="NZ_JAAIRY010000016.1"/>
</dbReference>
<keyword evidence="3" id="KW-0812">Transmembrane</keyword>